<dbReference type="EMBL" id="JAGRRH010000006">
    <property type="protein sequence ID" value="KAG7369219.1"/>
    <property type="molecule type" value="Genomic_DNA"/>
</dbReference>
<dbReference type="OrthoDB" id="48631at2759"/>
<feature type="region of interest" description="Disordered" evidence="1">
    <location>
        <begin position="1"/>
        <end position="254"/>
    </location>
</feature>
<feature type="compositionally biased region" description="Basic residues" evidence="1">
    <location>
        <begin position="1385"/>
        <end position="1394"/>
    </location>
</feature>
<feature type="region of interest" description="Disordered" evidence="1">
    <location>
        <begin position="1297"/>
        <end position="1318"/>
    </location>
</feature>
<organism evidence="2 3">
    <name type="scientific">Nitzschia inconspicua</name>
    <dbReference type="NCBI Taxonomy" id="303405"/>
    <lineage>
        <taxon>Eukaryota</taxon>
        <taxon>Sar</taxon>
        <taxon>Stramenopiles</taxon>
        <taxon>Ochrophyta</taxon>
        <taxon>Bacillariophyta</taxon>
        <taxon>Bacillariophyceae</taxon>
        <taxon>Bacillariophycidae</taxon>
        <taxon>Bacillariales</taxon>
        <taxon>Bacillariaceae</taxon>
        <taxon>Nitzschia</taxon>
    </lineage>
</organism>
<feature type="compositionally biased region" description="Polar residues" evidence="1">
    <location>
        <begin position="24"/>
        <end position="35"/>
    </location>
</feature>
<evidence type="ECO:0000313" key="2">
    <source>
        <dbReference type="EMBL" id="KAG7369219.1"/>
    </source>
</evidence>
<evidence type="ECO:0000313" key="3">
    <source>
        <dbReference type="Proteomes" id="UP000693970"/>
    </source>
</evidence>
<feature type="compositionally biased region" description="Polar residues" evidence="1">
    <location>
        <begin position="1308"/>
        <end position="1318"/>
    </location>
</feature>
<protein>
    <submittedName>
        <fullName evidence="2">Ankyrin repeat domain protein</fullName>
    </submittedName>
</protein>
<keyword evidence="3" id="KW-1185">Reference proteome</keyword>
<accession>A0A9K3LW84</accession>
<proteinExistence type="predicted"/>
<comment type="caution">
    <text evidence="2">The sequence shown here is derived from an EMBL/GenBank/DDBJ whole genome shotgun (WGS) entry which is preliminary data.</text>
</comment>
<dbReference type="PANTHER" id="PTHR24121:SF23">
    <property type="entry name" value="NO MECHANORECEPTOR POTENTIAL C, ISOFORM H"/>
    <property type="match status" value="1"/>
</dbReference>
<name>A0A9K3LW84_9STRA</name>
<feature type="compositionally biased region" description="Basic and acidic residues" evidence="1">
    <location>
        <begin position="46"/>
        <end position="96"/>
    </location>
</feature>
<feature type="compositionally biased region" description="Acidic residues" evidence="1">
    <location>
        <begin position="233"/>
        <end position="245"/>
    </location>
</feature>
<feature type="compositionally biased region" description="Basic and acidic residues" evidence="1">
    <location>
        <begin position="334"/>
        <end position="347"/>
    </location>
</feature>
<sequence length="1407" mass="157739">MERPPRSPTSPSQRLAVEVIRSPVQRSVPETSTDSPNRRSSRKLRKETNDNDSQNKRPKDKSRDKQKSKTDESNEKKIKSSVKSERSGRSKGDSRVDPGSSTTVALDDSEQGWAQGILPDQQPPASPSSSKKSGRRNPSTRSSRINSRSPSPRPFRISNDQSPSPRQSRISNDTSRSPRPSRISSNISPSPRPPKIGDRSGSPTPSNIHRRNTSPSPSRRKNADFNASSLSLDDGESDVGGESEDDWRGEFADSVGPQTGIPYILDNGLPSVPVLAKGENAKFHDCIKNHNWEKLEKLLRNFDANYYKKKRLQVRERREQELLRLEQAEEEAKAADEKAAAEAKELGIEGENTKTTPLSRRFFPPFSRKSPGNLNKPKRPQNETPGSNGGLASKLLPKSLAARLIIDPEEVLSPLLMVDEMERTPLHLACIHKAPETALLDLLTAERKAAMVKDENGQVPLHCAIETLQFDHVIEKIIRAFPHALKTKDESGKTPIGLAVKLALERQQKESNEDPERPFLWIHPTCKKEESWQYQQEKIWGKVNLLLKGLMKRNKVVIPSEHSLILEALIGGANPNTINRFVSTADRYLVLDDELAGTAIGLCVERHYSLDTIEYVVDNCREKTTIITDAITKALRAHYRLGCYAIREGMTPFGKQIIEWSKSSHPLREDNPILERSPKIESLEKGKPGSTRKMSRRFFGADVDNGENGNADDVAKAEWNPSGEDEKHKVDQWHGMDEPCKQWWEILNYLIFYCAYGRGYKESLKPKSHHLLHAALSISVSPPSLIQLLLIVYPEATKEPCPLYGALPMHIACTRWRYDIIRNDGDSSLDRVLKLMLKSDPDVVHHRHRGRLPIHLALSVGQTWSFVKTFVAMDKKCVGMRDPHSRFFPFQMAALPMTSKNVQLLMRSQFTPTEWRIMSTGEKKLKYRKVEIDQDRKQVGTIFELLRHHPDALVGKPLYRGDGPPSTALRVTGKVSMTYLSYVYGRNSEGEYRLRADNVRILRDAIVRADIPLDMENWWEKMKESIWEEYHGDIPRNDQHLLHAALYNPESPPLLIELLLVIFPFSVSSAVAGTATYPLHIAAATTAYHRHSFELPYGMDNLHLVLSADKRIARRRSNGRLPLHIALARGKSWKEVRPLVMADPSSLMSEDPQTGLLPFQLIASFNVTSKENAMRFSTFVERQTRSIDMNRLSAKDKALALNRIRKAQELSQLTCIFELLRHRPSAMHRIPPGHAISEAGSVFSSSSYTLGSRGSDSHTGGAAARVGEFLSDSSQVNNRSSSIRGLFSPIPLSSRSMVPTYKDDESTKSLVSPSETFSRQSVVANSLSGATVHSNRSLSSKDGSDIFGGYTKNNYDDDSASSIVGTSFHSIDASTHSSPGLLKRGNYRRGKRPPRMPPKVPDLDEEG</sequence>
<feature type="compositionally biased region" description="Polar residues" evidence="1">
    <location>
        <begin position="160"/>
        <end position="174"/>
    </location>
</feature>
<gene>
    <name evidence="2" type="ORF">IV203_031962</name>
</gene>
<dbReference type="Proteomes" id="UP000693970">
    <property type="component" value="Unassembled WGS sequence"/>
</dbReference>
<dbReference type="PANTHER" id="PTHR24121">
    <property type="entry name" value="NO MECHANORECEPTOR POTENTIAL C, ISOFORM D-RELATED"/>
    <property type="match status" value="1"/>
</dbReference>
<feature type="region of interest" description="Disordered" evidence="1">
    <location>
        <begin position="1370"/>
        <end position="1407"/>
    </location>
</feature>
<feature type="compositionally biased region" description="Low complexity" evidence="1">
    <location>
        <begin position="127"/>
        <end position="159"/>
    </location>
</feature>
<reference evidence="2" key="2">
    <citation type="submission" date="2021-04" db="EMBL/GenBank/DDBJ databases">
        <authorList>
            <person name="Podell S."/>
        </authorList>
    </citation>
    <scope>NUCLEOTIDE SEQUENCE</scope>
    <source>
        <strain evidence="2">Hildebrandi</strain>
    </source>
</reference>
<feature type="compositionally biased region" description="Low complexity" evidence="1">
    <location>
        <begin position="175"/>
        <end position="189"/>
    </location>
</feature>
<feature type="region of interest" description="Disordered" evidence="1">
    <location>
        <begin position="334"/>
        <end position="393"/>
    </location>
</feature>
<feature type="compositionally biased region" description="Polar residues" evidence="1">
    <location>
        <begin position="201"/>
        <end position="217"/>
    </location>
</feature>
<reference evidence="2" key="1">
    <citation type="journal article" date="2021" name="Sci. Rep.">
        <title>Diploid genomic architecture of Nitzschia inconspicua, an elite biomass production diatom.</title>
        <authorList>
            <person name="Oliver A."/>
            <person name="Podell S."/>
            <person name="Pinowska A."/>
            <person name="Traller J.C."/>
            <person name="Smith S.R."/>
            <person name="McClure R."/>
            <person name="Beliaev A."/>
            <person name="Bohutskyi P."/>
            <person name="Hill E.A."/>
            <person name="Rabines A."/>
            <person name="Zheng H."/>
            <person name="Allen L.Z."/>
            <person name="Kuo A."/>
            <person name="Grigoriev I.V."/>
            <person name="Allen A.E."/>
            <person name="Hazlebeck D."/>
            <person name="Allen E.E."/>
        </authorList>
    </citation>
    <scope>NUCLEOTIDE SEQUENCE</scope>
    <source>
        <strain evidence="2">Hildebrandi</strain>
    </source>
</reference>
<evidence type="ECO:0000256" key="1">
    <source>
        <dbReference type="SAM" id="MobiDB-lite"/>
    </source>
</evidence>